<sequence>MPWLGHAGVVGWTSEAWAMKTQHRGAQPGRTQRRVLGPGFPAEPSHLSSPA</sequence>
<dbReference type="Proteomes" id="UP000028924">
    <property type="component" value="Unassembled WGS sequence"/>
</dbReference>
<dbReference type="RefSeq" id="XP_011398540.1">
    <property type="nucleotide sequence ID" value="XM_011400238.1"/>
</dbReference>
<keyword evidence="3" id="KW-1185">Reference proteome</keyword>
<feature type="region of interest" description="Disordered" evidence="1">
    <location>
        <begin position="20"/>
        <end position="51"/>
    </location>
</feature>
<gene>
    <name evidence="2" type="ORF">F751_2486</name>
</gene>
<proteinExistence type="predicted"/>
<dbReference type="KEGG" id="apro:F751_2486"/>
<reference evidence="2 3" key="1">
    <citation type="journal article" date="2014" name="BMC Genomics">
        <title>Oil accumulation mechanisms of the oleaginous microalga Chlorella protothecoides revealed through its genome, transcriptomes, and proteomes.</title>
        <authorList>
            <person name="Gao C."/>
            <person name="Wang Y."/>
            <person name="Shen Y."/>
            <person name="Yan D."/>
            <person name="He X."/>
            <person name="Dai J."/>
            <person name="Wu Q."/>
        </authorList>
    </citation>
    <scope>NUCLEOTIDE SEQUENCE [LARGE SCALE GENOMIC DNA]</scope>
    <source>
        <strain evidence="2 3">0710</strain>
    </source>
</reference>
<name>A0A087SIU0_AUXPR</name>
<dbReference type="EMBL" id="KL662122">
    <property type="protein sequence ID" value="KFM25644.1"/>
    <property type="molecule type" value="Genomic_DNA"/>
</dbReference>
<protein>
    <submittedName>
        <fullName evidence="2">Uncharacterized protein</fullName>
    </submittedName>
</protein>
<evidence type="ECO:0000313" key="3">
    <source>
        <dbReference type="Proteomes" id="UP000028924"/>
    </source>
</evidence>
<evidence type="ECO:0000256" key="1">
    <source>
        <dbReference type="SAM" id="MobiDB-lite"/>
    </source>
</evidence>
<organism evidence="2 3">
    <name type="scientific">Auxenochlorella protothecoides</name>
    <name type="common">Green microalga</name>
    <name type="synonym">Chlorella protothecoides</name>
    <dbReference type="NCBI Taxonomy" id="3075"/>
    <lineage>
        <taxon>Eukaryota</taxon>
        <taxon>Viridiplantae</taxon>
        <taxon>Chlorophyta</taxon>
        <taxon>core chlorophytes</taxon>
        <taxon>Trebouxiophyceae</taxon>
        <taxon>Chlorellales</taxon>
        <taxon>Chlorellaceae</taxon>
        <taxon>Auxenochlorella</taxon>
    </lineage>
</organism>
<accession>A0A087SIU0</accession>
<evidence type="ECO:0000313" key="2">
    <source>
        <dbReference type="EMBL" id="KFM25644.1"/>
    </source>
</evidence>
<dbReference type="GeneID" id="23613877"/>
<dbReference type="AlphaFoldDB" id="A0A087SIU0"/>